<feature type="compositionally biased region" description="Basic residues" evidence="10">
    <location>
        <begin position="231"/>
        <end position="241"/>
    </location>
</feature>
<keyword evidence="5" id="KW-0679">Respiratory chain</keyword>
<dbReference type="STRING" id="105984.A0A427Y9P4"/>
<evidence type="ECO:0000256" key="9">
    <source>
        <dbReference type="ARBA" id="ARBA00023136"/>
    </source>
</evidence>
<keyword evidence="9" id="KW-0472">Membrane</keyword>
<feature type="compositionally biased region" description="Low complexity" evidence="10">
    <location>
        <begin position="212"/>
        <end position="221"/>
    </location>
</feature>
<protein>
    <recommendedName>
        <fullName evidence="3">NADH dehydrogenase [ubiquinone] 1 beta subcomplex subunit 9</fullName>
    </recommendedName>
</protein>
<evidence type="ECO:0000256" key="10">
    <source>
        <dbReference type="SAM" id="MobiDB-lite"/>
    </source>
</evidence>
<organism evidence="11 12">
    <name type="scientific">Apiotrichum porosum</name>
    <dbReference type="NCBI Taxonomy" id="105984"/>
    <lineage>
        <taxon>Eukaryota</taxon>
        <taxon>Fungi</taxon>
        <taxon>Dikarya</taxon>
        <taxon>Basidiomycota</taxon>
        <taxon>Agaricomycotina</taxon>
        <taxon>Tremellomycetes</taxon>
        <taxon>Trichosporonales</taxon>
        <taxon>Trichosporonaceae</taxon>
        <taxon>Apiotrichum</taxon>
    </lineage>
</organism>
<keyword evidence="4" id="KW-0813">Transport</keyword>
<dbReference type="GO" id="GO:0005743">
    <property type="term" value="C:mitochondrial inner membrane"/>
    <property type="evidence" value="ECO:0007669"/>
    <property type="project" value="UniProtKB-SubCell"/>
</dbReference>
<evidence type="ECO:0000256" key="5">
    <source>
        <dbReference type="ARBA" id="ARBA00022660"/>
    </source>
</evidence>
<evidence type="ECO:0000256" key="1">
    <source>
        <dbReference type="ARBA" id="ARBA00004443"/>
    </source>
</evidence>
<evidence type="ECO:0000313" key="11">
    <source>
        <dbReference type="EMBL" id="RSH87880.1"/>
    </source>
</evidence>
<feature type="region of interest" description="Disordered" evidence="10">
    <location>
        <begin position="186"/>
        <end position="241"/>
    </location>
</feature>
<keyword evidence="6" id="KW-0999">Mitochondrion inner membrane</keyword>
<name>A0A427Y9P4_9TREE</name>
<dbReference type="AlphaFoldDB" id="A0A427Y9P4"/>
<evidence type="ECO:0000256" key="3">
    <source>
        <dbReference type="ARBA" id="ARBA00018684"/>
    </source>
</evidence>
<gene>
    <name evidence="11" type="ORF">EHS24_000398</name>
</gene>
<comment type="subcellular location">
    <subcellularLocation>
        <location evidence="1">Mitochondrion inner membrane</location>
        <topology evidence="1">Peripheral membrane protein</topology>
        <orientation evidence="1">Matrix side</orientation>
    </subcellularLocation>
</comment>
<reference evidence="11 12" key="1">
    <citation type="submission" date="2018-11" db="EMBL/GenBank/DDBJ databases">
        <title>Genome sequence of Apiotrichum porosum DSM 27194.</title>
        <authorList>
            <person name="Aliyu H."/>
            <person name="Gorte O."/>
            <person name="Ochsenreither K."/>
        </authorList>
    </citation>
    <scope>NUCLEOTIDE SEQUENCE [LARGE SCALE GENOMIC DNA]</scope>
    <source>
        <strain evidence="11 12">DSM 27194</strain>
    </source>
</reference>
<keyword evidence="8" id="KW-0496">Mitochondrion</keyword>
<keyword evidence="12" id="KW-1185">Reference proteome</keyword>
<dbReference type="GeneID" id="39584941"/>
<evidence type="ECO:0000256" key="6">
    <source>
        <dbReference type="ARBA" id="ARBA00022792"/>
    </source>
</evidence>
<evidence type="ECO:0000256" key="8">
    <source>
        <dbReference type="ARBA" id="ARBA00023128"/>
    </source>
</evidence>
<evidence type="ECO:0000313" key="12">
    <source>
        <dbReference type="Proteomes" id="UP000279236"/>
    </source>
</evidence>
<dbReference type="InterPro" id="IPR033034">
    <property type="entry name" value="NDUFB9"/>
</dbReference>
<dbReference type="GO" id="GO:0006120">
    <property type="term" value="P:mitochondrial electron transport, NADH to ubiquinone"/>
    <property type="evidence" value="ECO:0007669"/>
    <property type="project" value="InterPro"/>
</dbReference>
<accession>A0A427Y9P4</accession>
<comment type="caution">
    <text evidence="11">The sequence shown here is derived from an EMBL/GenBank/DDBJ whole genome shotgun (WGS) entry which is preliminary data.</text>
</comment>
<keyword evidence="7" id="KW-0249">Electron transport</keyword>
<evidence type="ECO:0000256" key="2">
    <source>
        <dbReference type="ARBA" id="ARBA00009508"/>
    </source>
</evidence>
<dbReference type="PANTHER" id="PTHR12868:SF0">
    <property type="entry name" value="NADH DEHYDROGENASE [UBIQUINONE] 1 BETA SUBCOMPLEX SUBUNIT 9"/>
    <property type="match status" value="1"/>
</dbReference>
<evidence type="ECO:0000256" key="7">
    <source>
        <dbReference type="ARBA" id="ARBA00022982"/>
    </source>
</evidence>
<dbReference type="Proteomes" id="UP000279236">
    <property type="component" value="Unassembled WGS sequence"/>
</dbReference>
<proteinExistence type="inferred from homology"/>
<sequence>MTPPPATAFTAAHRFYVKSLYKRYLTNSLNWVIRRDTWRQRAIEIRAEFERNRCVGTGRGGSSGELGAVGMLPAKWRAVPWIEEDRMIIRQLGMVGNGWRYFCHLQPLYPVRRLVVQQHRSSIWTSTNIPRNVNDPRALAIIFEQAEAKLEREAHPDPYRPPMFPDGTKWERNIPVSSLVDIVAARPPHHAPPEDFTDSAAPGEHGAGVDSGGAAAQSAGGMKPGCESGSKRKGPAFQRRQ</sequence>
<dbReference type="PANTHER" id="PTHR12868">
    <property type="entry name" value="NADH-UBIQUINONE OXIDOREDUCTASE B22 SUBUNIT"/>
    <property type="match status" value="1"/>
</dbReference>
<dbReference type="RefSeq" id="XP_028480088.1">
    <property type="nucleotide sequence ID" value="XM_028616231.1"/>
</dbReference>
<evidence type="ECO:0000256" key="4">
    <source>
        <dbReference type="ARBA" id="ARBA00022448"/>
    </source>
</evidence>
<dbReference type="EMBL" id="RSCE01000001">
    <property type="protein sequence ID" value="RSH87880.1"/>
    <property type="molecule type" value="Genomic_DNA"/>
</dbReference>
<comment type="similarity">
    <text evidence="2">Belongs to the complex I LYR family.</text>
</comment>
<dbReference type="OrthoDB" id="13598at2759"/>